<evidence type="ECO:0000259" key="2">
    <source>
        <dbReference type="Pfam" id="PF12762"/>
    </source>
</evidence>
<feature type="domain" description="ISXO2-like transposase" evidence="2">
    <location>
        <begin position="129"/>
        <end position="187"/>
    </location>
</feature>
<dbReference type="EMBL" id="BARS01046546">
    <property type="protein sequence ID" value="GAG30409.1"/>
    <property type="molecule type" value="Genomic_DNA"/>
</dbReference>
<dbReference type="Pfam" id="PF12760">
    <property type="entry name" value="Zn_ribbon_IS1595"/>
    <property type="match status" value="1"/>
</dbReference>
<sequence length="188" mass="21249">MKAPATLDEFYRVFPTERRCWEVLHRVRWPHGFRCPRCEGRKAHRLRARGLWQCAVCRYQASLTAGTPFHGTRVPLRTWFLAMFFVARHKQGISALQFQRDTGLGSYKTAWTLLHKVRATLGHNPLFPLTGDVEADETYIGGYRPGRNGRGVGKTGVAIAVERREKTAGAVRLTAIPRATKAVLTSFV</sequence>
<feature type="domain" description="Transposase zinc-ribbon" evidence="1">
    <location>
        <begin position="15"/>
        <end position="60"/>
    </location>
</feature>
<comment type="caution">
    <text evidence="3">The sequence shown here is derived from an EMBL/GenBank/DDBJ whole genome shotgun (WGS) entry which is preliminary data.</text>
</comment>
<dbReference type="NCBIfam" id="NF033547">
    <property type="entry name" value="transpos_IS1595"/>
    <property type="match status" value="1"/>
</dbReference>
<feature type="non-terminal residue" evidence="3">
    <location>
        <position position="188"/>
    </location>
</feature>
<dbReference type="InterPro" id="IPR024442">
    <property type="entry name" value="Transposase_Zn_ribbon"/>
</dbReference>
<evidence type="ECO:0008006" key="4">
    <source>
        <dbReference type="Google" id="ProtNLM"/>
    </source>
</evidence>
<organism evidence="3">
    <name type="scientific">marine sediment metagenome</name>
    <dbReference type="NCBI Taxonomy" id="412755"/>
    <lineage>
        <taxon>unclassified sequences</taxon>
        <taxon>metagenomes</taxon>
        <taxon>ecological metagenomes</taxon>
    </lineage>
</organism>
<proteinExistence type="predicted"/>
<protein>
    <recommendedName>
        <fullName evidence="4">ISXO2-like transposase domain-containing protein</fullName>
    </recommendedName>
</protein>
<name>X0WHH5_9ZZZZ</name>
<evidence type="ECO:0000313" key="3">
    <source>
        <dbReference type="EMBL" id="GAG30409.1"/>
    </source>
</evidence>
<accession>X0WHH5</accession>
<evidence type="ECO:0000259" key="1">
    <source>
        <dbReference type="Pfam" id="PF12760"/>
    </source>
</evidence>
<gene>
    <name evidence="3" type="ORF">S01H1_70048</name>
</gene>
<dbReference type="Pfam" id="PF12762">
    <property type="entry name" value="DDE_Tnp_IS1595"/>
    <property type="match status" value="1"/>
</dbReference>
<reference evidence="3" key="1">
    <citation type="journal article" date="2014" name="Front. Microbiol.">
        <title>High frequency of phylogenetically diverse reductive dehalogenase-homologous genes in deep subseafloor sedimentary metagenomes.</title>
        <authorList>
            <person name="Kawai M."/>
            <person name="Futagami T."/>
            <person name="Toyoda A."/>
            <person name="Takaki Y."/>
            <person name="Nishi S."/>
            <person name="Hori S."/>
            <person name="Arai W."/>
            <person name="Tsubouchi T."/>
            <person name="Morono Y."/>
            <person name="Uchiyama I."/>
            <person name="Ito T."/>
            <person name="Fujiyama A."/>
            <person name="Inagaki F."/>
            <person name="Takami H."/>
        </authorList>
    </citation>
    <scope>NUCLEOTIDE SEQUENCE</scope>
    <source>
        <strain evidence="3">Expedition CK06-06</strain>
    </source>
</reference>
<dbReference type="AlphaFoldDB" id="X0WHH5"/>
<dbReference type="InterPro" id="IPR024445">
    <property type="entry name" value="Tnp_ISXO2-like"/>
</dbReference>